<dbReference type="Proteomes" id="UP000299102">
    <property type="component" value="Unassembled WGS sequence"/>
</dbReference>
<dbReference type="GO" id="GO:0004252">
    <property type="term" value="F:serine-type endopeptidase activity"/>
    <property type="evidence" value="ECO:0007669"/>
    <property type="project" value="InterPro"/>
</dbReference>
<evidence type="ECO:0000313" key="6">
    <source>
        <dbReference type="EMBL" id="GBP12567.1"/>
    </source>
</evidence>
<dbReference type="EMBL" id="BGZK01005111">
    <property type="protein sequence ID" value="GBP12567.1"/>
    <property type="molecule type" value="Genomic_DNA"/>
</dbReference>
<dbReference type="GO" id="GO:0006508">
    <property type="term" value="P:proteolysis"/>
    <property type="evidence" value="ECO:0007669"/>
    <property type="project" value="UniProtKB-KW"/>
</dbReference>
<proteinExistence type="predicted"/>
<evidence type="ECO:0000259" key="5">
    <source>
        <dbReference type="PROSITE" id="PS50240"/>
    </source>
</evidence>
<dbReference type="STRING" id="151549.A0A4C1TGL8"/>
<comment type="caution">
    <text evidence="6">The sequence shown here is derived from an EMBL/GenBank/DDBJ whole genome shotgun (WGS) entry which is preliminary data.</text>
</comment>
<organism evidence="6 7">
    <name type="scientific">Eumeta variegata</name>
    <name type="common">Bagworm moth</name>
    <name type="synonym">Eumeta japonica</name>
    <dbReference type="NCBI Taxonomy" id="151549"/>
    <lineage>
        <taxon>Eukaryota</taxon>
        <taxon>Metazoa</taxon>
        <taxon>Ecdysozoa</taxon>
        <taxon>Arthropoda</taxon>
        <taxon>Hexapoda</taxon>
        <taxon>Insecta</taxon>
        <taxon>Pterygota</taxon>
        <taxon>Neoptera</taxon>
        <taxon>Endopterygota</taxon>
        <taxon>Lepidoptera</taxon>
        <taxon>Glossata</taxon>
        <taxon>Ditrysia</taxon>
        <taxon>Tineoidea</taxon>
        <taxon>Psychidae</taxon>
        <taxon>Oiketicinae</taxon>
        <taxon>Eumeta</taxon>
    </lineage>
</organism>
<dbReference type="Gene3D" id="2.40.10.10">
    <property type="entry name" value="Trypsin-like serine proteases"/>
    <property type="match status" value="1"/>
</dbReference>
<dbReference type="SUPFAM" id="SSF50494">
    <property type="entry name" value="Trypsin-like serine proteases"/>
    <property type="match status" value="1"/>
</dbReference>
<protein>
    <submittedName>
        <fullName evidence="6">Hypodermin-B</fullName>
    </submittedName>
</protein>
<reference evidence="6 7" key="1">
    <citation type="journal article" date="2019" name="Commun. Biol.">
        <title>The bagworm genome reveals a unique fibroin gene that provides high tensile strength.</title>
        <authorList>
            <person name="Kono N."/>
            <person name="Nakamura H."/>
            <person name="Ohtoshi R."/>
            <person name="Tomita M."/>
            <person name="Numata K."/>
            <person name="Arakawa K."/>
        </authorList>
    </citation>
    <scope>NUCLEOTIDE SEQUENCE [LARGE SCALE GENOMIC DNA]</scope>
</reference>
<evidence type="ECO:0000256" key="3">
    <source>
        <dbReference type="ARBA" id="ARBA00022825"/>
    </source>
</evidence>
<accession>A0A4C1TGL8</accession>
<dbReference type="InterPro" id="IPR043504">
    <property type="entry name" value="Peptidase_S1_PA_chymotrypsin"/>
</dbReference>
<evidence type="ECO:0000313" key="7">
    <source>
        <dbReference type="Proteomes" id="UP000299102"/>
    </source>
</evidence>
<keyword evidence="7" id="KW-1185">Reference proteome</keyword>
<feature type="domain" description="Peptidase S1" evidence="5">
    <location>
        <begin position="40"/>
        <end position="177"/>
    </location>
</feature>
<gene>
    <name evidence="6" type="ORF">EVAR_62393_1</name>
</gene>
<name>A0A4C1TGL8_EUMVA</name>
<dbReference type="OrthoDB" id="7850452at2759"/>
<dbReference type="InterPro" id="IPR050430">
    <property type="entry name" value="Peptidase_S1"/>
</dbReference>
<keyword evidence="2" id="KW-0378">Hydrolase</keyword>
<keyword evidence="1" id="KW-0645">Protease</keyword>
<dbReference type="InterPro" id="IPR001254">
    <property type="entry name" value="Trypsin_dom"/>
</dbReference>
<dbReference type="InterPro" id="IPR009003">
    <property type="entry name" value="Peptidase_S1_PA"/>
</dbReference>
<dbReference type="AlphaFoldDB" id="A0A4C1TGL8"/>
<keyword evidence="4" id="KW-1015">Disulfide bond</keyword>
<keyword evidence="3" id="KW-0720">Serine protease</keyword>
<dbReference type="PANTHER" id="PTHR24276:SF91">
    <property type="entry name" value="AT26814P-RELATED"/>
    <property type="match status" value="1"/>
</dbReference>
<dbReference type="PROSITE" id="PS50240">
    <property type="entry name" value="TRYPSIN_DOM"/>
    <property type="match status" value="1"/>
</dbReference>
<evidence type="ECO:0000256" key="4">
    <source>
        <dbReference type="ARBA" id="ARBA00023157"/>
    </source>
</evidence>
<evidence type="ECO:0000256" key="2">
    <source>
        <dbReference type="ARBA" id="ARBA00022801"/>
    </source>
</evidence>
<dbReference type="Pfam" id="PF00089">
    <property type="entry name" value="Trypsin"/>
    <property type="match status" value="1"/>
</dbReference>
<sequence length="178" mass="19879">MIESKIDSFKTLMDCVLILLQVSNGWCEDLSQSVVKIYPVLMLKLEKSIVGPKVKSAELCNLKSFKQDEPLTVYASILLTDNNYQTHAYGLRKYNINIIDRDTCSENYLKEFSNTTFCGAAPARIDCFEDRGGPAAIRGQFCGVYSWGPVCTEKSHPGVFNSLANTEVLEFINDALSK</sequence>
<dbReference type="PANTHER" id="PTHR24276">
    <property type="entry name" value="POLYSERASE-RELATED"/>
    <property type="match status" value="1"/>
</dbReference>
<evidence type="ECO:0000256" key="1">
    <source>
        <dbReference type="ARBA" id="ARBA00022670"/>
    </source>
</evidence>